<evidence type="ECO:0000313" key="7">
    <source>
        <dbReference type="EMBL" id="MDC7674863.1"/>
    </source>
</evidence>
<feature type="transmembrane region" description="Helical" evidence="5">
    <location>
        <begin position="378"/>
        <end position="395"/>
    </location>
</feature>
<keyword evidence="4 5" id="KW-0472">Membrane</keyword>
<name>A0ABT5HF23_9CAUL</name>
<feature type="transmembrane region" description="Helical" evidence="5">
    <location>
        <begin position="407"/>
        <end position="429"/>
    </location>
</feature>
<feature type="transmembrane region" description="Helical" evidence="5">
    <location>
        <begin position="302"/>
        <end position="320"/>
    </location>
</feature>
<dbReference type="Proteomes" id="UP001218579">
    <property type="component" value="Unassembled WGS sequence"/>
</dbReference>
<evidence type="ECO:0000256" key="1">
    <source>
        <dbReference type="ARBA" id="ARBA00009617"/>
    </source>
</evidence>
<evidence type="ECO:0000313" key="8">
    <source>
        <dbReference type="Proteomes" id="UP001218579"/>
    </source>
</evidence>
<evidence type="ECO:0000256" key="5">
    <source>
        <dbReference type="SAM" id="Phobius"/>
    </source>
</evidence>
<feature type="transmembrane region" description="Helical" evidence="5">
    <location>
        <begin position="90"/>
        <end position="110"/>
    </location>
</feature>
<dbReference type="SUPFAM" id="SSF103473">
    <property type="entry name" value="MFS general substrate transporter"/>
    <property type="match status" value="1"/>
</dbReference>
<dbReference type="PANTHER" id="PTHR11328:SF24">
    <property type="entry name" value="MAJOR FACILITATOR SUPERFAMILY (MFS) PROFILE DOMAIN-CONTAINING PROTEIN"/>
    <property type="match status" value="1"/>
</dbReference>
<dbReference type="Gene3D" id="1.20.1250.20">
    <property type="entry name" value="MFS general substrate transporter like domains"/>
    <property type="match status" value="2"/>
</dbReference>
<dbReference type="Pfam" id="PF13347">
    <property type="entry name" value="MFS_2"/>
    <property type="match status" value="1"/>
</dbReference>
<dbReference type="InterPro" id="IPR039672">
    <property type="entry name" value="MFS_2"/>
</dbReference>
<keyword evidence="8" id="KW-1185">Reference proteome</keyword>
<sequence length="462" mass="50710">MSESAHTPTPNASQVSAGHLLAFIGPCLPFAALGLPLAVILSEYYVSEIGLNLGVVGLVFMSVRLVDIFVDPIVGWAMDKTRTRFGRFKLWMAICLPILFVSTGFIFLAPTGVSPLYLWVWLLVIYIGFSIATLSQASWGAVLSSDYNERTKVFAWWQMANIVGIIAVLLIPVIVQSVFHESYRLAVQYMGIFIMVLLPVMIGLALWIVPEKLSDTPAHNVRISDYFRMLKRPNVVRVLLADLWLGLAPGIMGALFFFYFMQTKGLSREQCSISMFLYFVAGLVGAPLWTWASKKYNKHKTLIISALIFAGIYALLGFLPANNFPLAAFLVFLAGIPYAASLLLTRALMADIGDEVLAESGQDHKGALMSILSATTKLGYAFSVLTMSALAVLGFDNKAAQNSPEALMWVQVFFVGLPVIFLLLGAWAMKSYDLTPERFAQIQAKLKQQGLAPNDPAHSTGS</sequence>
<dbReference type="RefSeq" id="WP_272743175.1">
    <property type="nucleotide sequence ID" value="NZ_JAQQKV010000001.1"/>
</dbReference>
<dbReference type="PROSITE" id="PS50850">
    <property type="entry name" value="MFS"/>
    <property type="match status" value="1"/>
</dbReference>
<comment type="similarity">
    <text evidence="1">Belongs to the sodium:galactoside symporter (TC 2.A.2) family.</text>
</comment>
<gene>
    <name evidence="7" type="ORF">PQU98_01870</name>
</gene>
<protein>
    <submittedName>
        <fullName evidence="7">MFS transporter</fullName>
    </submittedName>
</protein>
<feature type="transmembrane region" description="Helical" evidence="5">
    <location>
        <begin position="273"/>
        <end position="290"/>
    </location>
</feature>
<feature type="transmembrane region" description="Helical" evidence="5">
    <location>
        <begin position="326"/>
        <end position="344"/>
    </location>
</feature>
<organism evidence="7 8">
    <name type="scientific">Asticcacaulis machinosus</name>
    <dbReference type="NCBI Taxonomy" id="2984211"/>
    <lineage>
        <taxon>Bacteria</taxon>
        <taxon>Pseudomonadati</taxon>
        <taxon>Pseudomonadota</taxon>
        <taxon>Alphaproteobacteria</taxon>
        <taxon>Caulobacterales</taxon>
        <taxon>Caulobacteraceae</taxon>
        <taxon>Asticcacaulis</taxon>
    </lineage>
</organism>
<feature type="transmembrane region" description="Helical" evidence="5">
    <location>
        <begin position="187"/>
        <end position="209"/>
    </location>
</feature>
<dbReference type="InterPro" id="IPR036259">
    <property type="entry name" value="MFS_trans_sf"/>
</dbReference>
<keyword evidence="3 5" id="KW-1133">Transmembrane helix</keyword>
<feature type="transmembrane region" description="Helical" evidence="5">
    <location>
        <begin position="53"/>
        <end position="78"/>
    </location>
</feature>
<evidence type="ECO:0000259" key="6">
    <source>
        <dbReference type="PROSITE" id="PS50850"/>
    </source>
</evidence>
<evidence type="ECO:0000256" key="3">
    <source>
        <dbReference type="ARBA" id="ARBA00022989"/>
    </source>
</evidence>
<evidence type="ECO:0000256" key="2">
    <source>
        <dbReference type="ARBA" id="ARBA00022692"/>
    </source>
</evidence>
<feature type="transmembrane region" description="Helical" evidence="5">
    <location>
        <begin position="238"/>
        <end position="261"/>
    </location>
</feature>
<feature type="domain" description="Major facilitator superfamily (MFS) profile" evidence="6">
    <location>
        <begin position="234"/>
        <end position="462"/>
    </location>
</feature>
<evidence type="ECO:0000256" key="4">
    <source>
        <dbReference type="ARBA" id="ARBA00023136"/>
    </source>
</evidence>
<dbReference type="PANTHER" id="PTHR11328">
    <property type="entry name" value="MAJOR FACILITATOR SUPERFAMILY DOMAIN-CONTAINING PROTEIN"/>
    <property type="match status" value="1"/>
</dbReference>
<feature type="transmembrane region" description="Helical" evidence="5">
    <location>
        <begin position="116"/>
        <end position="142"/>
    </location>
</feature>
<proteinExistence type="inferred from homology"/>
<keyword evidence="2 5" id="KW-0812">Transmembrane</keyword>
<feature type="transmembrane region" description="Helical" evidence="5">
    <location>
        <begin position="154"/>
        <end position="175"/>
    </location>
</feature>
<reference evidence="7 8" key="1">
    <citation type="submission" date="2023-01" db="EMBL/GenBank/DDBJ databases">
        <title>Novel species of the genus Asticcacaulis isolated from rivers.</title>
        <authorList>
            <person name="Lu H."/>
        </authorList>
    </citation>
    <scope>NUCLEOTIDE SEQUENCE [LARGE SCALE GENOMIC DNA]</scope>
    <source>
        <strain evidence="7 8">LKC15W</strain>
    </source>
</reference>
<dbReference type="EMBL" id="JAQQKV010000001">
    <property type="protein sequence ID" value="MDC7674863.1"/>
    <property type="molecule type" value="Genomic_DNA"/>
</dbReference>
<accession>A0ABT5HF23</accession>
<comment type="caution">
    <text evidence="7">The sequence shown here is derived from an EMBL/GenBank/DDBJ whole genome shotgun (WGS) entry which is preliminary data.</text>
</comment>
<feature type="transmembrane region" description="Helical" evidence="5">
    <location>
        <begin position="20"/>
        <end position="41"/>
    </location>
</feature>
<dbReference type="InterPro" id="IPR020846">
    <property type="entry name" value="MFS_dom"/>
</dbReference>